<proteinExistence type="inferred from homology"/>
<gene>
    <name evidence="5" type="ORF">BJY01DRAFT_22262</name>
</gene>
<name>A0ABR4JLU8_9EURO</name>
<feature type="active site" evidence="2">
    <location>
        <position position="16"/>
    </location>
</feature>
<dbReference type="EMBL" id="JBFXLU010000125">
    <property type="protein sequence ID" value="KAL2840042.1"/>
    <property type="molecule type" value="Genomic_DNA"/>
</dbReference>
<dbReference type="PANTHER" id="PTHR43353:SF6">
    <property type="entry name" value="CYTOPLASMIC ALDEHYDE DEHYDROGENASE (EUROFUNG)"/>
    <property type="match status" value="1"/>
</dbReference>
<dbReference type="InterPro" id="IPR050740">
    <property type="entry name" value="Aldehyde_DH_Superfamily"/>
</dbReference>
<organism evidence="5 6">
    <name type="scientific">Aspergillus pseudoustus</name>
    <dbReference type="NCBI Taxonomy" id="1810923"/>
    <lineage>
        <taxon>Eukaryota</taxon>
        <taxon>Fungi</taxon>
        <taxon>Dikarya</taxon>
        <taxon>Ascomycota</taxon>
        <taxon>Pezizomycotina</taxon>
        <taxon>Eurotiomycetes</taxon>
        <taxon>Eurotiomycetidae</taxon>
        <taxon>Eurotiales</taxon>
        <taxon>Aspergillaceae</taxon>
        <taxon>Aspergillus</taxon>
        <taxon>Aspergillus subgen. Nidulantes</taxon>
    </lineage>
</organism>
<dbReference type="Gene3D" id="3.40.309.10">
    <property type="entry name" value="Aldehyde Dehydrogenase, Chain A, domain 2"/>
    <property type="match status" value="1"/>
</dbReference>
<dbReference type="InterPro" id="IPR016160">
    <property type="entry name" value="Ald_DH_CS_CYS"/>
</dbReference>
<dbReference type="Proteomes" id="UP001610446">
    <property type="component" value="Unassembled WGS sequence"/>
</dbReference>
<dbReference type="Pfam" id="PF00171">
    <property type="entry name" value="Aldedh"/>
    <property type="match status" value="1"/>
</dbReference>
<accession>A0ABR4JLU8</accession>
<dbReference type="InterPro" id="IPR016163">
    <property type="entry name" value="Ald_DH_C"/>
</dbReference>
<dbReference type="Gene3D" id="3.40.605.10">
    <property type="entry name" value="Aldehyde Dehydrogenase, Chain A, domain 1"/>
    <property type="match status" value="1"/>
</dbReference>
<comment type="similarity">
    <text evidence="3">Belongs to the aldehyde dehydrogenase family.</text>
</comment>
<sequence>MLAELATKTLKKVSLELGGNAPFIVFDDADIHTAMEGAMVCKFRCSGQTCVCANRLLVQEGIAAKFTAALVARVEQLKVGPGMDKNTTQGPLVNAAAVNKVREHVEDAVFKGAKIATGGRSPNRPGFFYPPTVVTGVTKEMKVFREETFGPLAPIITFKTEAEAVELANDTETGLSGYFFTRDINRALRVGRRLHCGMVGVNTGKISACETPFGGTKESGYGREGSKYGMDEYQVIKAITIGNIDV</sequence>
<evidence type="ECO:0000313" key="5">
    <source>
        <dbReference type="EMBL" id="KAL2840042.1"/>
    </source>
</evidence>
<dbReference type="InterPro" id="IPR029510">
    <property type="entry name" value="Ald_DH_CS_GLU"/>
</dbReference>
<protein>
    <submittedName>
        <fullName evidence="5">Aldehyde dehydrogenase domain-containing protein</fullName>
    </submittedName>
</protein>
<keyword evidence="6" id="KW-1185">Reference proteome</keyword>
<evidence type="ECO:0000256" key="3">
    <source>
        <dbReference type="RuleBase" id="RU003345"/>
    </source>
</evidence>
<dbReference type="InterPro" id="IPR016162">
    <property type="entry name" value="Ald_DH_N"/>
</dbReference>
<reference evidence="5 6" key="1">
    <citation type="submission" date="2024-07" db="EMBL/GenBank/DDBJ databases">
        <title>Section-level genome sequencing and comparative genomics of Aspergillus sections Usti and Cavernicolus.</title>
        <authorList>
            <consortium name="Lawrence Berkeley National Laboratory"/>
            <person name="Nybo J.L."/>
            <person name="Vesth T.C."/>
            <person name="Theobald S."/>
            <person name="Frisvad J.C."/>
            <person name="Larsen T.O."/>
            <person name="Kjaerboelling I."/>
            <person name="Rothschild-Mancinelli K."/>
            <person name="Lyhne E.K."/>
            <person name="Kogle M.E."/>
            <person name="Barry K."/>
            <person name="Clum A."/>
            <person name="Na H."/>
            <person name="Ledsgaard L."/>
            <person name="Lin J."/>
            <person name="Lipzen A."/>
            <person name="Kuo A."/>
            <person name="Riley R."/>
            <person name="Mondo S."/>
            <person name="Labutti K."/>
            <person name="Haridas S."/>
            <person name="Pangalinan J."/>
            <person name="Salamov A.A."/>
            <person name="Simmons B.A."/>
            <person name="Magnuson J.K."/>
            <person name="Chen J."/>
            <person name="Drula E."/>
            <person name="Henrissat B."/>
            <person name="Wiebenga A."/>
            <person name="Lubbers R.J."/>
            <person name="Gomes A.C."/>
            <person name="Makela M.R."/>
            <person name="Stajich J."/>
            <person name="Grigoriev I.V."/>
            <person name="Mortensen U.H."/>
            <person name="De Vries R.P."/>
            <person name="Baker S.E."/>
            <person name="Andersen M.R."/>
        </authorList>
    </citation>
    <scope>NUCLEOTIDE SEQUENCE [LARGE SCALE GENOMIC DNA]</scope>
    <source>
        <strain evidence="5 6">CBS 123904</strain>
    </source>
</reference>
<evidence type="ECO:0000256" key="1">
    <source>
        <dbReference type="ARBA" id="ARBA00023002"/>
    </source>
</evidence>
<evidence type="ECO:0000259" key="4">
    <source>
        <dbReference type="Pfam" id="PF00171"/>
    </source>
</evidence>
<feature type="domain" description="Aldehyde dehydrogenase" evidence="4">
    <location>
        <begin position="3"/>
        <end position="239"/>
    </location>
</feature>
<evidence type="ECO:0000256" key="2">
    <source>
        <dbReference type="PROSITE-ProRule" id="PRU10007"/>
    </source>
</evidence>
<dbReference type="InterPro" id="IPR015590">
    <property type="entry name" value="Aldehyde_DH_dom"/>
</dbReference>
<evidence type="ECO:0000313" key="6">
    <source>
        <dbReference type="Proteomes" id="UP001610446"/>
    </source>
</evidence>
<comment type="caution">
    <text evidence="5">The sequence shown here is derived from an EMBL/GenBank/DDBJ whole genome shotgun (WGS) entry which is preliminary data.</text>
</comment>
<dbReference type="SUPFAM" id="SSF53720">
    <property type="entry name" value="ALDH-like"/>
    <property type="match status" value="1"/>
</dbReference>
<dbReference type="InterPro" id="IPR016161">
    <property type="entry name" value="Ald_DH/histidinol_DH"/>
</dbReference>
<dbReference type="PANTHER" id="PTHR43353">
    <property type="entry name" value="SUCCINATE-SEMIALDEHYDE DEHYDROGENASE, MITOCHONDRIAL"/>
    <property type="match status" value="1"/>
</dbReference>
<keyword evidence="1 3" id="KW-0560">Oxidoreductase</keyword>
<dbReference type="PROSITE" id="PS00687">
    <property type="entry name" value="ALDEHYDE_DEHYDR_GLU"/>
    <property type="match status" value="1"/>
</dbReference>
<dbReference type="PROSITE" id="PS00070">
    <property type="entry name" value="ALDEHYDE_DEHYDR_CYS"/>
    <property type="match status" value="1"/>
</dbReference>